<sequence>MAAKSVHGVERVRSKLDACIKSGNYYEAHQMYRTLYFRYLSQQKYSALLELLCDGAFLLLEHNQQSSGADLAILYVEVLVKSNTKAGEAQFSTLANLFQMISAEVPERETFLANALRWSLTGSEVDKTGQIGHPQLHQMIAEIFWKEKNYVLARYHYLHSTDGHGCAAMLVELHNLKGYPSEVDLFIAQAVLQYLCLQNKKTAAVAFSSYTTQHPNIKAGPPYLLPLLNFIWFLLKAIESGKLAVFRVLCERYKPIIKRDPTYSEYLDRIAQIFFGVPPPPPKKQNVFGNLFQSFGNLFNDMNDSDSDEGTPSTSTTSTHRMETEDVD</sequence>
<dbReference type="GO" id="GO:0045048">
    <property type="term" value="P:protein insertion into ER membrane"/>
    <property type="evidence" value="ECO:0007669"/>
    <property type="project" value="InterPro"/>
</dbReference>
<dbReference type="PANTHER" id="PTHR12875:SF0">
    <property type="entry name" value="GOLGI TO ER TRAFFIC PROTEIN 4 HOMOLOG"/>
    <property type="match status" value="1"/>
</dbReference>
<evidence type="ECO:0008006" key="7">
    <source>
        <dbReference type="Google" id="ProtNLM"/>
    </source>
</evidence>
<feature type="region of interest" description="Disordered" evidence="5">
    <location>
        <begin position="303"/>
        <end position="328"/>
    </location>
</feature>
<evidence type="ECO:0000256" key="3">
    <source>
        <dbReference type="ARBA" id="ARBA00022448"/>
    </source>
</evidence>
<evidence type="ECO:0000256" key="5">
    <source>
        <dbReference type="SAM" id="MobiDB-lite"/>
    </source>
</evidence>
<evidence type="ECO:0000256" key="2">
    <source>
        <dbReference type="ARBA" id="ARBA00005351"/>
    </source>
</evidence>
<evidence type="ECO:0000313" key="6">
    <source>
        <dbReference type="EMBL" id="KAL0278754.1"/>
    </source>
</evidence>
<comment type="caution">
    <text evidence="6">The sequence shown here is derived from an EMBL/GenBank/DDBJ whole genome shotgun (WGS) entry which is preliminary data.</text>
</comment>
<dbReference type="InterPro" id="IPR011990">
    <property type="entry name" value="TPR-like_helical_dom_sf"/>
</dbReference>
<evidence type="ECO:0000256" key="4">
    <source>
        <dbReference type="ARBA" id="ARBA00022490"/>
    </source>
</evidence>
<dbReference type="Pfam" id="PF04190">
    <property type="entry name" value="GET4"/>
    <property type="match status" value="1"/>
</dbReference>
<keyword evidence="3" id="KW-0813">Transport</keyword>
<keyword evidence="4" id="KW-0963">Cytoplasm</keyword>
<organism evidence="6">
    <name type="scientific">Menopon gallinae</name>
    <name type="common">poultry shaft louse</name>
    <dbReference type="NCBI Taxonomy" id="328185"/>
    <lineage>
        <taxon>Eukaryota</taxon>
        <taxon>Metazoa</taxon>
        <taxon>Ecdysozoa</taxon>
        <taxon>Arthropoda</taxon>
        <taxon>Hexapoda</taxon>
        <taxon>Insecta</taxon>
        <taxon>Pterygota</taxon>
        <taxon>Neoptera</taxon>
        <taxon>Paraneoptera</taxon>
        <taxon>Psocodea</taxon>
        <taxon>Troctomorpha</taxon>
        <taxon>Phthiraptera</taxon>
        <taxon>Amblycera</taxon>
        <taxon>Menoponidae</taxon>
        <taxon>Menopon</taxon>
    </lineage>
</organism>
<comment type="subcellular location">
    <subcellularLocation>
        <location evidence="1">Cytoplasm</location>
        <location evidence="1">Cytosol</location>
    </subcellularLocation>
</comment>
<dbReference type="InterPro" id="IPR007317">
    <property type="entry name" value="GET4"/>
</dbReference>
<dbReference type="FunFam" id="1.25.40.10:FF:000060">
    <property type="entry name" value="Golgi to ER traffic protein 4 homolog"/>
    <property type="match status" value="1"/>
</dbReference>
<accession>A0AAW2I971</accession>
<evidence type="ECO:0000256" key="1">
    <source>
        <dbReference type="ARBA" id="ARBA00004514"/>
    </source>
</evidence>
<gene>
    <name evidence="6" type="ORF">PYX00_000479</name>
</gene>
<proteinExistence type="inferred from homology"/>
<dbReference type="PANTHER" id="PTHR12875">
    <property type="entry name" value="GOLGI TO ER TRAFFIC PROTEIN 4 HOMOLOG"/>
    <property type="match status" value="1"/>
</dbReference>
<name>A0AAW2I971_9NEOP</name>
<protein>
    <recommendedName>
        <fullName evidence="7">Golgi to ER traffic protein 4 homolog</fullName>
    </recommendedName>
</protein>
<dbReference type="GO" id="GO:0071818">
    <property type="term" value="C:BAT3 complex"/>
    <property type="evidence" value="ECO:0007669"/>
    <property type="project" value="TreeGrafter"/>
</dbReference>
<reference evidence="6" key="1">
    <citation type="journal article" date="2024" name="Gigascience">
        <title>Chromosome-level genome of the poultry shaft louse Menopon gallinae provides insight into the host-switching and adaptive evolution of parasitic lice.</title>
        <authorList>
            <person name="Xu Y."/>
            <person name="Ma L."/>
            <person name="Liu S."/>
            <person name="Liang Y."/>
            <person name="Liu Q."/>
            <person name="He Z."/>
            <person name="Tian L."/>
            <person name="Duan Y."/>
            <person name="Cai W."/>
            <person name="Li H."/>
            <person name="Song F."/>
        </authorList>
    </citation>
    <scope>NUCLEOTIDE SEQUENCE</scope>
    <source>
        <strain evidence="6">Cailab_2023a</strain>
    </source>
</reference>
<comment type="similarity">
    <text evidence="2">Belongs to the GET4 family.</text>
</comment>
<dbReference type="EMBL" id="JARGDH010000001">
    <property type="protein sequence ID" value="KAL0278754.1"/>
    <property type="molecule type" value="Genomic_DNA"/>
</dbReference>
<dbReference type="Gene3D" id="1.25.40.10">
    <property type="entry name" value="Tetratricopeptide repeat domain"/>
    <property type="match status" value="1"/>
</dbReference>
<feature type="compositionally biased region" description="Polar residues" evidence="5">
    <location>
        <begin position="310"/>
        <end position="319"/>
    </location>
</feature>
<dbReference type="AlphaFoldDB" id="A0AAW2I971"/>